<proteinExistence type="predicted"/>
<reference evidence="2 3" key="1">
    <citation type="submission" date="2014-07" db="EMBL/GenBank/DDBJ databases">
        <title>Methanogenic archaea and the global carbon cycle.</title>
        <authorList>
            <person name="Henriksen J.R."/>
            <person name="Luke J."/>
            <person name="Reinhart S."/>
            <person name="Benedict M.N."/>
            <person name="Youngblut N.D."/>
            <person name="Metcalf M.E."/>
            <person name="Whitaker R.J."/>
            <person name="Metcalf W.W."/>
        </authorList>
    </citation>
    <scope>NUCLEOTIDE SEQUENCE [LARGE SCALE GENOMIC DNA]</scope>
    <source>
        <strain evidence="2 3">HI350</strain>
    </source>
</reference>
<dbReference type="Proteomes" id="UP000033092">
    <property type="component" value="Chromosome"/>
</dbReference>
<dbReference type="EMBL" id="CP009507">
    <property type="protein sequence ID" value="AKB32694.1"/>
    <property type="molecule type" value="Genomic_DNA"/>
</dbReference>
<feature type="region of interest" description="Disordered" evidence="1">
    <location>
        <begin position="131"/>
        <end position="158"/>
    </location>
</feature>
<evidence type="ECO:0000313" key="2">
    <source>
        <dbReference type="EMBL" id="AKB32694.1"/>
    </source>
</evidence>
<organism evidence="2 3">
    <name type="scientific">Methanosarcina siciliae HI350</name>
    <dbReference type="NCBI Taxonomy" id="1434119"/>
    <lineage>
        <taxon>Archaea</taxon>
        <taxon>Methanobacteriati</taxon>
        <taxon>Methanobacteriota</taxon>
        <taxon>Stenosarchaea group</taxon>
        <taxon>Methanomicrobia</taxon>
        <taxon>Methanosarcinales</taxon>
        <taxon>Methanosarcinaceae</taxon>
        <taxon>Methanosarcina</taxon>
    </lineage>
</organism>
<gene>
    <name evidence="2" type="ORF">MSSIH_2004</name>
</gene>
<accession>A0A0E3PEL6</accession>
<dbReference type="HOGENOM" id="CLU_1665526_0_0_2"/>
<evidence type="ECO:0000256" key="1">
    <source>
        <dbReference type="SAM" id="MobiDB-lite"/>
    </source>
</evidence>
<dbReference type="KEGG" id="msz:MSSIH_2004"/>
<dbReference type="PATRIC" id="fig|1434119.4.peg.2591"/>
<name>A0A0E3PEL6_9EURY</name>
<dbReference type="AlphaFoldDB" id="A0A0E3PEL6"/>
<dbReference type="RefSeq" id="WP_148705425.1">
    <property type="nucleotide sequence ID" value="NZ_CP009507.1"/>
</dbReference>
<protein>
    <submittedName>
        <fullName evidence="2">Uncharacterized protein</fullName>
    </submittedName>
</protein>
<sequence>MDKHVEEIKKLAASGNETAAAKVAAFEAYKTARAALGLETPETHILLNTTENMKKFTTEYNYLATVNHKEAGKRQEPRNYRRESAFAALRQSCISASLSESDTELNCSEAVNAGLSDEQLERKARAIAARGKKTVGNCSHEKAARRDHTDERMRRGLK</sequence>
<dbReference type="GeneID" id="41606071"/>
<evidence type="ECO:0000313" key="3">
    <source>
        <dbReference type="Proteomes" id="UP000033092"/>
    </source>
</evidence>
<feature type="compositionally biased region" description="Basic and acidic residues" evidence="1">
    <location>
        <begin position="139"/>
        <end position="158"/>
    </location>
</feature>